<dbReference type="AlphaFoldDB" id="A0A139HSW5"/>
<protein>
    <recommendedName>
        <fullName evidence="3">F-box domain-containing protein</fullName>
    </recommendedName>
</protein>
<accession>A0A139HSW5</accession>
<evidence type="ECO:0000313" key="2">
    <source>
        <dbReference type="Proteomes" id="UP000070133"/>
    </source>
</evidence>
<evidence type="ECO:0000313" key="1">
    <source>
        <dbReference type="EMBL" id="KXT05483.1"/>
    </source>
</evidence>
<sequence length="233" mass="25668">MASPDQDSAMDVDRHAAQVDTIGAGARVAGIYELLEKILLELPLKYLISSQAASRRFKLIFDTSEPIRAKFGSPFSGNLEQHKWVRHPLLPKEFDQPCKELDIWTTRTGYGGVFTARIFLQKDSEEKWSCPGSWKSFLACRPGTRSVRASSGCSRIFGSSNTGSYRYYRSESGITLGQLIDAACDMKQAAGVEDAIVHFDTEIELDGTDVYNASATGFTDFAFPLVSHSTTCA</sequence>
<dbReference type="Proteomes" id="UP000070133">
    <property type="component" value="Unassembled WGS sequence"/>
</dbReference>
<reference evidence="1 2" key="1">
    <citation type="submission" date="2015-07" db="EMBL/GenBank/DDBJ databases">
        <title>Comparative genomics of the Sigatoka disease complex on banana suggests a link between parallel evolutionary changes in Pseudocercospora fijiensis and Pseudocercospora eumusae and increased virulence on the banana host.</title>
        <authorList>
            <person name="Chang T.-C."/>
            <person name="Salvucci A."/>
            <person name="Crous P.W."/>
            <person name="Stergiopoulos I."/>
        </authorList>
    </citation>
    <scope>NUCLEOTIDE SEQUENCE [LARGE SCALE GENOMIC DNA]</scope>
    <source>
        <strain evidence="1 2">CBS 114824</strain>
    </source>
</reference>
<name>A0A139HSW5_9PEZI</name>
<keyword evidence="2" id="KW-1185">Reference proteome</keyword>
<comment type="caution">
    <text evidence="1">The sequence shown here is derived from an EMBL/GenBank/DDBJ whole genome shotgun (WGS) entry which is preliminary data.</text>
</comment>
<dbReference type="EMBL" id="LFZN01000013">
    <property type="protein sequence ID" value="KXT05483.1"/>
    <property type="molecule type" value="Genomic_DNA"/>
</dbReference>
<organism evidence="1 2">
    <name type="scientific">Pseudocercospora eumusae</name>
    <dbReference type="NCBI Taxonomy" id="321146"/>
    <lineage>
        <taxon>Eukaryota</taxon>
        <taxon>Fungi</taxon>
        <taxon>Dikarya</taxon>
        <taxon>Ascomycota</taxon>
        <taxon>Pezizomycotina</taxon>
        <taxon>Dothideomycetes</taxon>
        <taxon>Dothideomycetidae</taxon>
        <taxon>Mycosphaerellales</taxon>
        <taxon>Mycosphaerellaceae</taxon>
        <taxon>Pseudocercospora</taxon>
    </lineage>
</organism>
<evidence type="ECO:0008006" key="3">
    <source>
        <dbReference type="Google" id="ProtNLM"/>
    </source>
</evidence>
<gene>
    <name evidence="1" type="ORF">AC578_11064</name>
</gene>
<dbReference type="OrthoDB" id="3621950at2759"/>
<proteinExistence type="predicted"/>